<comment type="subcellular location">
    <subcellularLocation>
        <location evidence="1">Membrane</location>
    </subcellularLocation>
</comment>
<dbReference type="InterPro" id="IPR027094">
    <property type="entry name" value="Mitofusin_fam"/>
</dbReference>
<dbReference type="Gene3D" id="3.40.50.300">
    <property type="entry name" value="P-loop containing nucleotide triphosphate hydrolases"/>
    <property type="match status" value="1"/>
</dbReference>
<dbReference type="EMBL" id="CP091430">
    <property type="protein sequence ID" value="UVI27803.1"/>
    <property type="molecule type" value="Genomic_DNA"/>
</dbReference>
<feature type="compositionally biased region" description="Low complexity" evidence="6">
    <location>
        <begin position="546"/>
        <end position="557"/>
    </location>
</feature>
<evidence type="ECO:0000256" key="3">
    <source>
        <dbReference type="ARBA" id="ARBA00022801"/>
    </source>
</evidence>
<dbReference type="RefSeq" id="WP_258383893.1">
    <property type="nucleotide sequence ID" value="NZ_CP091430.1"/>
</dbReference>
<dbReference type="PANTHER" id="PTHR10465">
    <property type="entry name" value="TRANSMEMBRANE GTPASE FZO1"/>
    <property type="match status" value="1"/>
</dbReference>
<organism evidence="8 9">
    <name type="scientific">Paenibacillus spongiae</name>
    <dbReference type="NCBI Taxonomy" id="2909671"/>
    <lineage>
        <taxon>Bacteria</taxon>
        <taxon>Bacillati</taxon>
        <taxon>Bacillota</taxon>
        <taxon>Bacilli</taxon>
        <taxon>Bacillales</taxon>
        <taxon>Paenibacillaceae</taxon>
        <taxon>Paenibacillus</taxon>
    </lineage>
</organism>
<sequence length="710" mass="78388">MSNHVVEKQTIVQTFEHAWIELAKIMAENGDQDHASRLHELREKLAAGKLTVAFCGHFSAGKSTLVNRLCGTNLLPSSPIPTSANIVSITNGQPKAILTRLKDAAAETLEVPLEQLDEYCADGENVRSIRLSYPIPMLGDHTVLLDTPGIDSTDDAHRMATESALHLADVVFYVMDYNHVQSEINFTFAKQLKEWGKPLYLIVNQIDKHREQELSFRDYQASVEEGFANWHLEPSGIIYLSLRNPDHPHTEWNKLKQLLAELAELRGPLSLCSVYDSANHLIREHHKRLEEREAAKREQLIQAAGGEGQAQEIRAEIGMLEARLAELAAEGDKLRVQLRQDVQSLLDNANVTPAVTRDLAHTFLESRKPGFKAGLLFAGAKTAAEQARRLSAFRDEFAAQAAAGIEWHLNDMLRKAADAVGWRDESLEEELKAALHWEVEEQWLIDHVKPGAVFGNEYTMNYSRELAADLKGLYRKRAQEWIDKLADRAAAAGEAAAAPVRARLAELSSQAGALAQLAALDERAASHRARLAALMPPAPPRPALPKPQAAGSGSAHSADAGVAGAAAAEAGPAARPAAAVRAAAAEEPPQPLQRSARARQRLQQPLMRSRKATPWRRSGRLRRGCAKRRTCSRPTRRSHRPSARCATKPTGCSAAGSRSRCSARSARGNPRWPMRCSAMRCCRCRRIRQRLRSTASCRRPMSGRMARHRS</sequence>
<evidence type="ECO:0000259" key="7">
    <source>
        <dbReference type="Pfam" id="PF00350"/>
    </source>
</evidence>
<keyword evidence="5" id="KW-0472">Membrane</keyword>
<keyword evidence="2" id="KW-0547">Nucleotide-binding</keyword>
<dbReference type="PANTHER" id="PTHR10465:SF0">
    <property type="entry name" value="SARCALUMENIN"/>
    <property type="match status" value="1"/>
</dbReference>
<name>A0ABY5S2X1_9BACL</name>
<evidence type="ECO:0000256" key="2">
    <source>
        <dbReference type="ARBA" id="ARBA00022741"/>
    </source>
</evidence>
<feature type="compositionally biased region" description="Low complexity" evidence="6">
    <location>
        <begin position="579"/>
        <end position="606"/>
    </location>
</feature>
<dbReference type="InterPro" id="IPR027417">
    <property type="entry name" value="P-loop_NTPase"/>
</dbReference>
<keyword evidence="3" id="KW-0378">Hydrolase</keyword>
<feature type="domain" description="Dynamin N-terminal" evidence="7">
    <location>
        <begin position="52"/>
        <end position="205"/>
    </location>
</feature>
<evidence type="ECO:0000256" key="1">
    <source>
        <dbReference type="ARBA" id="ARBA00004370"/>
    </source>
</evidence>
<dbReference type="CDD" id="cd09912">
    <property type="entry name" value="DLP_2"/>
    <property type="match status" value="1"/>
</dbReference>
<feature type="region of interest" description="Disordered" evidence="6">
    <location>
        <begin position="579"/>
        <end position="649"/>
    </location>
</feature>
<evidence type="ECO:0000256" key="6">
    <source>
        <dbReference type="SAM" id="MobiDB-lite"/>
    </source>
</evidence>
<protein>
    <submittedName>
        <fullName evidence="8">Dynamin family protein</fullName>
    </submittedName>
</protein>
<proteinExistence type="predicted"/>
<evidence type="ECO:0000313" key="8">
    <source>
        <dbReference type="EMBL" id="UVI27803.1"/>
    </source>
</evidence>
<accession>A0ABY5S2X1</accession>
<dbReference type="SUPFAM" id="SSF52540">
    <property type="entry name" value="P-loop containing nucleoside triphosphate hydrolases"/>
    <property type="match status" value="1"/>
</dbReference>
<dbReference type="Proteomes" id="UP001057877">
    <property type="component" value="Chromosome"/>
</dbReference>
<dbReference type="Pfam" id="PF00350">
    <property type="entry name" value="Dynamin_N"/>
    <property type="match status" value="1"/>
</dbReference>
<evidence type="ECO:0000256" key="5">
    <source>
        <dbReference type="ARBA" id="ARBA00023136"/>
    </source>
</evidence>
<keyword evidence="4" id="KW-0342">GTP-binding</keyword>
<feature type="compositionally biased region" description="Pro residues" evidence="6">
    <location>
        <begin position="536"/>
        <end position="545"/>
    </location>
</feature>
<keyword evidence="9" id="KW-1185">Reference proteome</keyword>
<dbReference type="InterPro" id="IPR045063">
    <property type="entry name" value="Dynamin_N"/>
</dbReference>
<evidence type="ECO:0000256" key="4">
    <source>
        <dbReference type="ARBA" id="ARBA00023134"/>
    </source>
</evidence>
<feature type="compositionally biased region" description="Basic residues" evidence="6">
    <location>
        <begin position="608"/>
        <end position="642"/>
    </location>
</feature>
<reference evidence="8" key="1">
    <citation type="submission" date="2022-01" db="EMBL/GenBank/DDBJ databases">
        <title>Paenibacillus spongiae sp. nov., isolated from marine sponge.</title>
        <authorList>
            <person name="Li Z."/>
            <person name="Zhang M."/>
        </authorList>
    </citation>
    <scope>NUCLEOTIDE SEQUENCE</scope>
    <source>
        <strain evidence="8">PHS-Z3</strain>
    </source>
</reference>
<evidence type="ECO:0000313" key="9">
    <source>
        <dbReference type="Proteomes" id="UP001057877"/>
    </source>
</evidence>
<gene>
    <name evidence="8" type="ORF">L1F29_20335</name>
</gene>
<feature type="region of interest" description="Disordered" evidence="6">
    <location>
        <begin position="535"/>
        <end position="557"/>
    </location>
</feature>